<protein>
    <submittedName>
        <fullName evidence="2">Uncharacterized protein</fullName>
    </submittedName>
</protein>
<keyword evidence="3" id="KW-1185">Reference proteome</keyword>
<evidence type="ECO:0000313" key="2">
    <source>
        <dbReference type="EMBL" id="KAF2196024.1"/>
    </source>
</evidence>
<name>A0A9P4JEY4_9PLEO</name>
<proteinExistence type="predicted"/>
<comment type="caution">
    <text evidence="2">The sequence shown here is derived from an EMBL/GenBank/DDBJ whole genome shotgun (WGS) entry which is preliminary data.</text>
</comment>
<gene>
    <name evidence="2" type="ORF">GQ43DRAFT_436357</name>
</gene>
<evidence type="ECO:0000256" key="1">
    <source>
        <dbReference type="SAM" id="SignalP"/>
    </source>
</evidence>
<accession>A0A9P4JEY4</accession>
<evidence type="ECO:0000313" key="3">
    <source>
        <dbReference type="Proteomes" id="UP000799536"/>
    </source>
</evidence>
<dbReference type="Proteomes" id="UP000799536">
    <property type="component" value="Unassembled WGS sequence"/>
</dbReference>
<keyword evidence="1" id="KW-0732">Signal</keyword>
<organism evidence="2 3">
    <name type="scientific">Delitschia confertaspora ATCC 74209</name>
    <dbReference type="NCBI Taxonomy" id="1513339"/>
    <lineage>
        <taxon>Eukaryota</taxon>
        <taxon>Fungi</taxon>
        <taxon>Dikarya</taxon>
        <taxon>Ascomycota</taxon>
        <taxon>Pezizomycotina</taxon>
        <taxon>Dothideomycetes</taxon>
        <taxon>Pleosporomycetidae</taxon>
        <taxon>Pleosporales</taxon>
        <taxon>Delitschiaceae</taxon>
        <taxon>Delitschia</taxon>
    </lineage>
</organism>
<sequence>MFFTQVVAAAIGMAAVVSAQISLTVTAPPIPTFPIPTGSVLPSGFPTAPIPTGVRLRPPYPLNSTVNSTLLAHSHLRHSKWNISLALLDLRNSTSNVTLARRQVPVPTGSPPLPTISLPTGGFPVPTGFPIPTSLPPAPPALKREAVPTNTALHSSVIRSAVSMAMEQLRTRGAKTVDGFVNAYKLTKSYAKRNEAGGIVGRRLRVGERM</sequence>
<dbReference type="AlphaFoldDB" id="A0A9P4JEY4"/>
<feature type="signal peptide" evidence="1">
    <location>
        <begin position="1"/>
        <end position="19"/>
    </location>
</feature>
<dbReference type="EMBL" id="ML994515">
    <property type="protein sequence ID" value="KAF2196024.1"/>
    <property type="molecule type" value="Genomic_DNA"/>
</dbReference>
<feature type="chain" id="PRO_5040152820" evidence="1">
    <location>
        <begin position="20"/>
        <end position="210"/>
    </location>
</feature>
<reference evidence="2" key="1">
    <citation type="journal article" date="2020" name="Stud. Mycol.">
        <title>101 Dothideomycetes genomes: a test case for predicting lifestyles and emergence of pathogens.</title>
        <authorList>
            <person name="Haridas S."/>
            <person name="Albert R."/>
            <person name="Binder M."/>
            <person name="Bloem J."/>
            <person name="Labutti K."/>
            <person name="Salamov A."/>
            <person name="Andreopoulos B."/>
            <person name="Baker S."/>
            <person name="Barry K."/>
            <person name="Bills G."/>
            <person name="Bluhm B."/>
            <person name="Cannon C."/>
            <person name="Castanera R."/>
            <person name="Culley D."/>
            <person name="Daum C."/>
            <person name="Ezra D."/>
            <person name="Gonzalez J."/>
            <person name="Henrissat B."/>
            <person name="Kuo A."/>
            <person name="Liang C."/>
            <person name="Lipzen A."/>
            <person name="Lutzoni F."/>
            <person name="Magnuson J."/>
            <person name="Mondo S."/>
            <person name="Nolan M."/>
            <person name="Ohm R."/>
            <person name="Pangilinan J."/>
            <person name="Park H.-J."/>
            <person name="Ramirez L."/>
            <person name="Alfaro M."/>
            <person name="Sun H."/>
            <person name="Tritt A."/>
            <person name="Yoshinaga Y."/>
            <person name="Zwiers L.-H."/>
            <person name="Turgeon B."/>
            <person name="Goodwin S."/>
            <person name="Spatafora J."/>
            <person name="Crous P."/>
            <person name="Grigoriev I."/>
        </authorList>
    </citation>
    <scope>NUCLEOTIDE SEQUENCE</scope>
    <source>
        <strain evidence="2">ATCC 74209</strain>
    </source>
</reference>